<proteinExistence type="predicted"/>
<name>A0A6J5UCC7_PRUAR</name>
<evidence type="ECO:0000313" key="3">
    <source>
        <dbReference type="Proteomes" id="UP000507222"/>
    </source>
</evidence>
<dbReference type="EMBL" id="CAEKDK010000003">
    <property type="protein sequence ID" value="CAB4273429.1"/>
    <property type="molecule type" value="Genomic_DNA"/>
</dbReference>
<reference evidence="1 3" key="1">
    <citation type="submission" date="2020-05" db="EMBL/GenBank/DDBJ databases">
        <authorList>
            <person name="Campoy J."/>
            <person name="Schneeberger K."/>
            <person name="Spophaly S."/>
        </authorList>
    </citation>
    <scope>NUCLEOTIDE SEQUENCE [LARGE SCALE GENOMIC DNA]</scope>
    <source>
        <strain evidence="1">PruArmRojPasFocal</strain>
    </source>
</reference>
<evidence type="ECO:0000313" key="2">
    <source>
        <dbReference type="EMBL" id="CAB4273429.1"/>
    </source>
</evidence>
<protein>
    <submittedName>
        <fullName evidence="1">Uncharacterized protein</fullName>
    </submittedName>
</protein>
<dbReference type="AlphaFoldDB" id="A0A6J5UCC7"/>
<evidence type="ECO:0000313" key="1">
    <source>
        <dbReference type="EMBL" id="CAB4273277.1"/>
    </source>
</evidence>
<dbReference type="Proteomes" id="UP000507222">
    <property type="component" value="Unassembled WGS sequence"/>
</dbReference>
<gene>
    <name evidence="1" type="ORF">CURHAP_LOCUS20667</name>
    <name evidence="2" type="ORF">CURHAP_LOCUS21074</name>
</gene>
<dbReference type="EMBL" id="CAEKDK010000003">
    <property type="protein sequence ID" value="CAB4273277.1"/>
    <property type="molecule type" value="Genomic_DNA"/>
</dbReference>
<organism evidence="1 3">
    <name type="scientific">Prunus armeniaca</name>
    <name type="common">Apricot</name>
    <name type="synonym">Armeniaca vulgaris</name>
    <dbReference type="NCBI Taxonomy" id="36596"/>
    <lineage>
        <taxon>Eukaryota</taxon>
        <taxon>Viridiplantae</taxon>
        <taxon>Streptophyta</taxon>
        <taxon>Embryophyta</taxon>
        <taxon>Tracheophyta</taxon>
        <taxon>Spermatophyta</taxon>
        <taxon>Magnoliopsida</taxon>
        <taxon>eudicotyledons</taxon>
        <taxon>Gunneridae</taxon>
        <taxon>Pentapetalae</taxon>
        <taxon>rosids</taxon>
        <taxon>fabids</taxon>
        <taxon>Rosales</taxon>
        <taxon>Rosaceae</taxon>
        <taxon>Amygdaloideae</taxon>
        <taxon>Amygdaleae</taxon>
        <taxon>Prunus</taxon>
    </lineage>
</organism>
<sequence length="154" mass="17319">MGLNGLIPVDEEEDVIYTKDAENDVRHRVRANNVRSQYQLNIEAHFYDQVLQDDAIIAVDIWPPSGIDLLYVPKPQGLELPHVPDLEDEAYLELMDLDALSVEFVESAASVVITGPQIEKSNPTVINLSSDDENEYPEHVIPHLEIIDISSDDE</sequence>
<accession>A0A6J5UCC7</accession>